<gene>
    <name evidence="13" type="ORF">PSQ39_19815</name>
</gene>
<keyword evidence="3 11" id="KW-0813">Transport</keyword>
<dbReference type="Gene3D" id="3.30.70.20">
    <property type="match status" value="1"/>
</dbReference>
<dbReference type="InterPro" id="IPR017896">
    <property type="entry name" value="4Fe4S_Fe-S-bd"/>
</dbReference>
<dbReference type="EMBL" id="JAQSIO010000011">
    <property type="protein sequence ID" value="MDD0816889.1"/>
    <property type="molecule type" value="Genomic_DNA"/>
</dbReference>
<dbReference type="PROSITE" id="PS00198">
    <property type="entry name" value="4FE4S_FER_1"/>
    <property type="match status" value="1"/>
</dbReference>
<keyword evidence="10 11" id="KW-0003">3Fe-4S</keyword>
<comment type="cofactor">
    <cofactor evidence="1 11">
        <name>[3Fe-4S] cluster</name>
        <dbReference type="ChEBI" id="CHEBI:21137"/>
    </cofactor>
</comment>
<dbReference type="SUPFAM" id="SSF54862">
    <property type="entry name" value="4Fe-4S ferredoxins"/>
    <property type="match status" value="1"/>
</dbReference>
<keyword evidence="8 11" id="KW-0408">Iron</keyword>
<dbReference type="PANTHER" id="PTHR42859:SF2">
    <property type="entry name" value="FERREDOXIN"/>
    <property type="match status" value="1"/>
</dbReference>
<keyword evidence="7 11" id="KW-0249">Electron transport</keyword>
<keyword evidence="5 11" id="KW-0479">Metal-binding</keyword>
<evidence type="ECO:0000256" key="5">
    <source>
        <dbReference type="ARBA" id="ARBA00022723"/>
    </source>
</evidence>
<name>A0ABT5MLR9_9BURK</name>
<dbReference type="PANTHER" id="PTHR42859">
    <property type="entry name" value="OXIDOREDUCTASE"/>
    <property type="match status" value="1"/>
</dbReference>
<evidence type="ECO:0000313" key="13">
    <source>
        <dbReference type="EMBL" id="MDD0816889.1"/>
    </source>
</evidence>
<dbReference type="InterPro" id="IPR022569">
    <property type="entry name" value="Fd_C"/>
</dbReference>
<dbReference type="Pfam" id="PF11953">
    <property type="entry name" value="DUF3470"/>
    <property type="match status" value="1"/>
</dbReference>
<evidence type="ECO:0000256" key="11">
    <source>
        <dbReference type="RuleBase" id="RU364098"/>
    </source>
</evidence>
<dbReference type="PROSITE" id="PS51379">
    <property type="entry name" value="4FE4S_FER_2"/>
    <property type="match status" value="2"/>
</dbReference>
<comment type="function">
    <text evidence="11">Ferredoxins are iron-sulfur proteins that transfer electrons in a wide variety of metabolic reactions.</text>
</comment>
<protein>
    <recommendedName>
        <fullName evidence="11">Ferredoxin</fullName>
    </recommendedName>
</protein>
<dbReference type="Pfam" id="PF00037">
    <property type="entry name" value="Fer4"/>
    <property type="match status" value="1"/>
</dbReference>
<evidence type="ECO:0000256" key="4">
    <source>
        <dbReference type="ARBA" id="ARBA00022485"/>
    </source>
</evidence>
<evidence type="ECO:0000256" key="7">
    <source>
        <dbReference type="ARBA" id="ARBA00022982"/>
    </source>
</evidence>
<dbReference type="InterPro" id="IPR050294">
    <property type="entry name" value="RnfB_subfamily"/>
</dbReference>
<keyword evidence="6 11" id="KW-0677">Repeat</keyword>
<dbReference type="InterPro" id="IPR054829">
    <property type="entry name" value="FdxA"/>
</dbReference>
<evidence type="ECO:0000256" key="10">
    <source>
        <dbReference type="ARBA" id="ARBA00023291"/>
    </source>
</evidence>
<evidence type="ECO:0000256" key="1">
    <source>
        <dbReference type="ARBA" id="ARBA00001927"/>
    </source>
</evidence>
<proteinExistence type="predicted"/>
<dbReference type="PRINTS" id="PR00354">
    <property type="entry name" value="7FE8SFRDOXIN"/>
</dbReference>
<evidence type="ECO:0000256" key="2">
    <source>
        <dbReference type="ARBA" id="ARBA00001966"/>
    </source>
</evidence>
<keyword evidence="14" id="KW-1185">Reference proteome</keyword>
<keyword evidence="9 11" id="KW-0411">Iron-sulfur</keyword>
<dbReference type="InterPro" id="IPR000813">
    <property type="entry name" value="7Fe_ferredoxin"/>
</dbReference>
<comment type="cofactor">
    <cofactor evidence="2 11">
        <name>[4Fe-4S] cluster</name>
        <dbReference type="ChEBI" id="CHEBI:49883"/>
    </cofactor>
</comment>
<feature type="domain" description="4Fe-4S ferredoxin-type" evidence="12">
    <location>
        <begin position="1"/>
        <end position="30"/>
    </location>
</feature>
<evidence type="ECO:0000259" key="12">
    <source>
        <dbReference type="PROSITE" id="PS51379"/>
    </source>
</evidence>
<evidence type="ECO:0000256" key="8">
    <source>
        <dbReference type="ARBA" id="ARBA00023004"/>
    </source>
</evidence>
<sequence>MPFIVTEACIQCRYTDCVEVCPMDCFVAGPNFLVIDPDGCIDCSVCVPQCPVQAIVNAAEVPPDQADYVALNARLAKAPGWQPIRRHEPPMAEHVHWAQVSAKRHLLQV</sequence>
<dbReference type="Proteomes" id="UP001528672">
    <property type="component" value="Unassembled WGS sequence"/>
</dbReference>
<accession>A0ABT5MLR9</accession>
<evidence type="ECO:0000256" key="6">
    <source>
        <dbReference type="ARBA" id="ARBA00022737"/>
    </source>
</evidence>
<keyword evidence="4 11" id="KW-0004">4Fe-4S</keyword>
<evidence type="ECO:0000313" key="14">
    <source>
        <dbReference type="Proteomes" id="UP001528672"/>
    </source>
</evidence>
<dbReference type="RefSeq" id="WP_273929098.1">
    <property type="nucleotide sequence ID" value="NZ_JAQSIO010000011.1"/>
</dbReference>
<evidence type="ECO:0000256" key="9">
    <source>
        <dbReference type="ARBA" id="ARBA00023014"/>
    </source>
</evidence>
<comment type="caution">
    <text evidence="13">The sequence shown here is derived from an EMBL/GenBank/DDBJ whole genome shotgun (WGS) entry which is preliminary data.</text>
</comment>
<feature type="domain" description="4Fe-4S ferredoxin-type" evidence="12">
    <location>
        <begin position="31"/>
        <end position="60"/>
    </location>
</feature>
<dbReference type="NCBIfam" id="NF045490">
    <property type="entry name" value="FdxA_Protbact"/>
    <property type="match status" value="1"/>
</dbReference>
<organism evidence="13 14">
    <name type="scientific">Curvibacter microcysteis</name>
    <dbReference type="NCBI Taxonomy" id="3026419"/>
    <lineage>
        <taxon>Bacteria</taxon>
        <taxon>Pseudomonadati</taxon>
        <taxon>Pseudomonadota</taxon>
        <taxon>Betaproteobacteria</taxon>
        <taxon>Burkholderiales</taxon>
        <taxon>Comamonadaceae</taxon>
        <taxon>Curvibacter</taxon>
    </lineage>
</organism>
<evidence type="ECO:0000256" key="3">
    <source>
        <dbReference type="ARBA" id="ARBA00022448"/>
    </source>
</evidence>
<reference evidence="13 14" key="1">
    <citation type="submission" date="2023-02" db="EMBL/GenBank/DDBJ databases">
        <title>Bacterial whole genome sequence for Curvibacter sp. HBC28.</title>
        <authorList>
            <person name="Le V."/>
            <person name="Ko S.-R."/>
            <person name="Ahn C.-Y."/>
            <person name="Oh H.-M."/>
        </authorList>
    </citation>
    <scope>NUCLEOTIDE SEQUENCE [LARGE SCALE GENOMIC DNA]</scope>
    <source>
        <strain evidence="13 14">HBC28</strain>
    </source>
</reference>
<dbReference type="InterPro" id="IPR017900">
    <property type="entry name" value="4Fe4S_Fe_S_CS"/>
</dbReference>